<reference evidence="1 2" key="1">
    <citation type="submission" date="2024-03" db="EMBL/GenBank/DDBJ databases">
        <title>Novel species of the genus Variovorax.</title>
        <authorList>
            <person name="Liu Q."/>
            <person name="Xin Y.-H."/>
        </authorList>
    </citation>
    <scope>NUCLEOTIDE SEQUENCE [LARGE SCALE GENOMIC DNA]</scope>
    <source>
        <strain evidence="1 2">KACC 18899</strain>
    </source>
</reference>
<proteinExistence type="predicted"/>
<dbReference type="EMBL" id="JBBKZU010000020">
    <property type="protein sequence ID" value="MEJ8815456.1"/>
    <property type="molecule type" value="Genomic_DNA"/>
</dbReference>
<evidence type="ECO:0000313" key="1">
    <source>
        <dbReference type="EMBL" id="MEJ8815456.1"/>
    </source>
</evidence>
<name>A0ABU8VPN1_9BURK</name>
<dbReference type="RefSeq" id="WP_340360662.1">
    <property type="nucleotide sequence ID" value="NZ_JBBKZU010000020.1"/>
</dbReference>
<evidence type="ECO:0000313" key="2">
    <source>
        <dbReference type="Proteomes" id="UP001365846"/>
    </source>
</evidence>
<comment type="caution">
    <text evidence="1">The sequence shown here is derived from an EMBL/GenBank/DDBJ whole genome shotgun (WGS) entry which is preliminary data.</text>
</comment>
<protein>
    <submittedName>
        <fullName evidence="1">Uncharacterized protein</fullName>
    </submittedName>
</protein>
<sequence>MTIYFTVTKLGRRMTPPRRARELNQMLEAAGMQVHDFDRWSLTPLGKRFARVAVKQIGLIKWKEDVVPHLDNPNTQAG</sequence>
<organism evidence="1 2">
    <name type="scientific">Variovorax ureilyticus</name>
    <dbReference type="NCBI Taxonomy" id="1836198"/>
    <lineage>
        <taxon>Bacteria</taxon>
        <taxon>Pseudomonadati</taxon>
        <taxon>Pseudomonadota</taxon>
        <taxon>Betaproteobacteria</taxon>
        <taxon>Burkholderiales</taxon>
        <taxon>Comamonadaceae</taxon>
        <taxon>Variovorax</taxon>
    </lineage>
</organism>
<accession>A0ABU8VPN1</accession>
<dbReference type="Proteomes" id="UP001365846">
    <property type="component" value="Unassembled WGS sequence"/>
</dbReference>
<gene>
    <name evidence="1" type="ORF">WKW77_30635</name>
</gene>
<keyword evidence="2" id="KW-1185">Reference proteome</keyword>